<dbReference type="Proteomes" id="UP000036403">
    <property type="component" value="Unassembled WGS sequence"/>
</dbReference>
<dbReference type="AlphaFoldDB" id="A0A0J7KYQ8"/>
<evidence type="ECO:0000313" key="6">
    <source>
        <dbReference type="Proteomes" id="UP000036403"/>
    </source>
</evidence>
<dbReference type="InterPro" id="IPR000210">
    <property type="entry name" value="BTB/POZ_dom"/>
</dbReference>
<comment type="caution">
    <text evidence="5">The sequence shown here is derived from an EMBL/GenBank/DDBJ whole genome shotgun (WGS) entry which is preliminary data.</text>
</comment>
<keyword evidence="6" id="KW-1185">Reference proteome</keyword>
<organism evidence="5 6">
    <name type="scientific">Lasius niger</name>
    <name type="common">Black garden ant</name>
    <dbReference type="NCBI Taxonomy" id="67767"/>
    <lineage>
        <taxon>Eukaryota</taxon>
        <taxon>Metazoa</taxon>
        <taxon>Ecdysozoa</taxon>
        <taxon>Arthropoda</taxon>
        <taxon>Hexapoda</taxon>
        <taxon>Insecta</taxon>
        <taxon>Pterygota</taxon>
        <taxon>Neoptera</taxon>
        <taxon>Endopterygota</taxon>
        <taxon>Hymenoptera</taxon>
        <taxon>Apocrita</taxon>
        <taxon>Aculeata</taxon>
        <taxon>Formicoidea</taxon>
        <taxon>Formicidae</taxon>
        <taxon>Formicinae</taxon>
        <taxon>Lasius</taxon>
        <taxon>Lasius</taxon>
    </lineage>
</organism>
<evidence type="ECO:0000256" key="2">
    <source>
        <dbReference type="ARBA" id="ARBA00023242"/>
    </source>
</evidence>
<protein>
    <submittedName>
        <fullName evidence="5">Protein bric-a-brac 2</fullName>
    </submittedName>
</protein>
<feature type="compositionally biased region" description="Polar residues" evidence="3">
    <location>
        <begin position="350"/>
        <end position="361"/>
    </location>
</feature>
<evidence type="ECO:0000313" key="5">
    <source>
        <dbReference type="EMBL" id="KMQ95433.1"/>
    </source>
</evidence>
<dbReference type="SUPFAM" id="SSF54695">
    <property type="entry name" value="POZ domain"/>
    <property type="match status" value="1"/>
</dbReference>
<dbReference type="CDD" id="cd18315">
    <property type="entry name" value="BTB_POZ_BAB-like"/>
    <property type="match status" value="1"/>
</dbReference>
<feature type="region of interest" description="Disordered" evidence="3">
    <location>
        <begin position="338"/>
        <end position="387"/>
    </location>
</feature>
<dbReference type="InterPro" id="IPR051095">
    <property type="entry name" value="Dros_DevTransReg"/>
</dbReference>
<gene>
    <name evidence="5" type="ORF">RF55_4354</name>
</gene>
<feature type="domain" description="BTB" evidence="4">
    <location>
        <begin position="32"/>
        <end position="98"/>
    </location>
</feature>
<dbReference type="InterPro" id="IPR011333">
    <property type="entry name" value="SKP1/BTB/POZ_sf"/>
</dbReference>
<accession>A0A0J7KYQ8</accession>
<comment type="subcellular location">
    <subcellularLocation>
        <location evidence="1">Nucleus</location>
    </subcellularLocation>
</comment>
<evidence type="ECO:0000256" key="3">
    <source>
        <dbReference type="SAM" id="MobiDB-lite"/>
    </source>
</evidence>
<proteinExistence type="predicted"/>
<dbReference type="OrthoDB" id="2017782at2759"/>
<dbReference type="PANTHER" id="PTHR23110">
    <property type="entry name" value="BTB DOMAIN TRANSCRIPTION FACTOR"/>
    <property type="match status" value="1"/>
</dbReference>
<dbReference type="GO" id="GO:0005634">
    <property type="term" value="C:nucleus"/>
    <property type="evidence" value="ECO:0007669"/>
    <property type="project" value="UniProtKB-SubCell"/>
</dbReference>
<dbReference type="GO" id="GO:0006357">
    <property type="term" value="P:regulation of transcription by RNA polymerase II"/>
    <property type="evidence" value="ECO:0007669"/>
    <property type="project" value="TreeGrafter"/>
</dbReference>
<dbReference type="EMBL" id="LBMM01001993">
    <property type="protein sequence ID" value="KMQ95433.1"/>
    <property type="molecule type" value="Genomic_DNA"/>
</dbReference>
<feature type="compositionally biased region" description="Acidic residues" evidence="3">
    <location>
        <begin position="338"/>
        <end position="349"/>
    </location>
</feature>
<evidence type="ECO:0000259" key="4">
    <source>
        <dbReference type="PROSITE" id="PS50097"/>
    </source>
</evidence>
<dbReference type="STRING" id="67767.A0A0J7KYQ8"/>
<name>A0A0J7KYQ8_LASNI</name>
<dbReference type="PROSITE" id="PS50097">
    <property type="entry name" value="BTB"/>
    <property type="match status" value="1"/>
</dbReference>
<dbReference type="Pfam" id="PF00651">
    <property type="entry name" value="BTB"/>
    <property type="match status" value="1"/>
</dbReference>
<dbReference type="PaxDb" id="67767-A0A0J7KYQ8"/>
<sequence length="387" mass="43856">MKEDSVLSFKWQSFPSHMVISLDTCYEKQQFVDLSLVCKDNTILKCHKMVLANSSSFFRRLIMANDHPHPMIVLHDVEADDLKTLVNFMYCGEIQVVQSEVRRLLKLAETLEVTGLRHIPLSVLSGEGTNNTAKEHCDVSRKTATVSRLKIEEARSSSSKSTSSEHEINTKTQSKAPVQPKLNPKINPHKAPIKISHDTTKKKEEISINELYQRLENSNSGISIVDINDMPSTSKGLPNIPILQKRKEPSDPVISWPHVLSTISYDKQLPLKKLRCIMDEIEITTGKSSIPVLDNKQNEPLDRRKVKRNSNEDHGINTIYIKDEIDISSDVEEDVDMDPLEVDDNDNENSESSKTSTQQFYPQMLLRSVNKNARPHTEFSARKGPNS</sequence>
<dbReference type="PANTHER" id="PTHR23110:SF109">
    <property type="entry name" value="FI07618P-RELATED"/>
    <property type="match status" value="1"/>
</dbReference>
<feature type="region of interest" description="Disordered" evidence="3">
    <location>
        <begin position="150"/>
        <end position="200"/>
    </location>
</feature>
<evidence type="ECO:0000256" key="1">
    <source>
        <dbReference type="ARBA" id="ARBA00004123"/>
    </source>
</evidence>
<dbReference type="Gene3D" id="3.30.710.10">
    <property type="entry name" value="Potassium Channel Kv1.1, Chain A"/>
    <property type="match status" value="1"/>
</dbReference>
<keyword evidence="2" id="KW-0539">Nucleus</keyword>
<dbReference type="SMART" id="SM00225">
    <property type="entry name" value="BTB"/>
    <property type="match status" value="1"/>
</dbReference>
<reference evidence="5 6" key="1">
    <citation type="submission" date="2015-04" db="EMBL/GenBank/DDBJ databases">
        <title>Lasius niger genome sequencing.</title>
        <authorList>
            <person name="Konorov E.A."/>
            <person name="Nikitin M.A."/>
            <person name="Kirill M.V."/>
            <person name="Chang P."/>
        </authorList>
    </citation>
    <scope>NUCLEOTIDE SEQUENCE [LARGE SCALE GENOMIC DNA]</scope>
    <source>
        <tissue evidence="5">Whole</tissue>
    </source>
</reference>